<gene>
    <name evidence="2" type="ORF">LCGC14_3130300</name>
</gene>
<organism evidence="2">
    <name type="scientific">marine sediment metagenome</name>
    <dbReference type="NCBI Taxonomy" id="412755"/>
    <lineage>
        <taxon>unclassified sequences</taxon>
        <taxon>metagenomes</taxon>
        <taxon>ecological metagenomes</taxon>
    </lineage>
</organism>
<name>A0A0F8WNS6_9ZZZZ</name>
<dbReference type="AlphaFoldDB" id="A0A0F8WNS6"/>
<evidence type="ECO:0000313" key="2">
    <source>
        <dbReference type="EMBL" id="KKK49910.1"/>
    </source>
</evidence>
<keyword evidence="1" id="KW-0472">Membrane</keyword>
<feature type="transmembrane region" description="Helical" evidence="1">
    <location>
        <begin position="25"/>
        <end position="46"/>
    </location>
</feature>
<comment type="caution">
    <text evidence="2">The sequence shown here is derived from an EMBL/GenBank/DDBJ whole genome shotgun (WGS) entry which is preliminary data.</text>
</comment>
<evidence type="ECO:0000256" key="1">
    <source>
        <dbReference type="SAM" id="Phobius"/>
    </source>
</evidence>
<reference evidence="2" key="1">
    <citation type="journal article" date="2015" name="Nature">
        <title>Complex archaea that bridge the gap between prokaryotes and eukaryotes.</title>
        <authorList>
            <person name="Spang A."/>
            <person name="Saw J.H."/>
            <person name="Jorgensen S.L."/>
            <person name="Zaremba-Niedzwiedzka K."/>
            <person name="Martijn J."/>
            <person name="Lind A.E."/>
            <person name="van Eijk R."/>
            <person name="Schleper C."/>
            <person name="Guy L."/>
            <person name="Ettema T.J."/>
        </authorList>
    </citation>
    <scope>NUCLEOTIDE SEQUENCE</scope>
</reference>
<protein>
    <submittedName>
        <fullName evidence="2">Uncharacterized protein</fullName>
    </submittedName>
</protein>
<proteinExistence type="predicted"/>
<sequence length="137" mass="15375">MDLKKNTTEQIKKKRRLKFGIKQKLIIYFLLVAIIPVVGITVYSTISLNQSYTTDRLTQLDSIGANKAAAMESWFEERKGDCKLMSDTPTIEQLAGFAGTYGHAQKAAAILQIEQIFQSMTNIYGTYKEMLLLNTSG</sequence>
<feature type="non-terminal residue" evidence="2">
    <location>
        <position position="137"/>
    </location>
</feature>
<keyword evidence="1" id="KW-1133">Transmembrane helix</keyword>
<dbReference type="EMBL" id="LAZR01068296">
    <property type="protein sequence ID" value="KKK49910.1"/>
    <property type="molecule type" value="Genomic_DNA"/>
</dbReference>
<accession>A0A0F8WNS6</accession>
<keyword evidence="1" id="KW-0812">Transmembrane</keyword>